<evidence type="ECO:0008006" key="4">
    <source>
        <dbReference type="Google" id="ProtNLM"/>
    </source>
</evidence>
<reference evidence="2 3" key="1">
    <citation type="submission" date="2023-02" db="EMBL/GenBank/DDBJ databases">
        <title>Comparative genome analysis of Eubacterium limosum species.</title>
        <authorList>
            <person name="Bak J.E."/>
        </authorList>
    </citation>
    <scope>NUCLEOTIDE SEQUENCE [LARGE SCALE GENOMIC DNA]</scope>
    <source>
        <strain evidence="2 3">KGMB01548</strain>
    </source>
</reference>
<keyword evidence="1" id="KW-0175">Coiled coil</keyword>
<evidence type="ECO:0000313" key="3">
    <source>
        <dbReference type="Proteomes" id="UP001215087"/>
    </source>
</evidence>
<gene>
    <name evidence="2" type="ORF">PTZ04_11420</name>
</gene>
<keyword evidence="3" id="KW-1185">Reference proteome</keyword>
<organism evidence="2 3">
    <name type="scientific">Eubacterium limosum</name>
    <dbReference type="NCBI Taxonomy" id="1736"/>
    <lineage>
        <taxon>Bacteria</taxon>
        <taxon>Bacillati</taxon>
        <taxon>Bacillota</taxon>
        <taxon>Clostridia</taxon>
        <taxon>Eubacteriales</taxon>
        <taxon>Eubacteriaceae</taxon>
        <taxon>Eubacterium</taxon>
    </lineage>
</organism>
<dbReference type="Proteomes" id="UP001215087">
    <property type="component" value="Unassembled WGS sequence"/>
</dbReference>
<protein>
    <recommendedName>
        <fullName evidence="4">Regulatory protein</fullName>
    </recommendedName>
</protein>
<proteinExistence type="predicted"/>
<dbReference type="EMBL" id="JAQSVD010000005">
    <property type="protein sequence ID" value="MDE1470861.1"/>
    <property type="molecule type" value="Genomic_DNA"/>
</dbReference>
<dbReference type="RefSeq" id="WP_227206428.1">
    <property type="nucleotide sequence ID" value="NZ_JAJCLO010000004.1"/>
</dbReference>
<feature type="coiled-coil region" evidence="1">
    <location>
        <begin position="5"/>
        <end position="39"/>
    </location>
</feature>
<name>A0ABT5UPR2_EUBLI</name>
<comment type="caution">
    <text evidence="2">The sequence shown here is derived from an EMBL/GenBank/DDBJ whole genome shotgun (WGS) entry which is preliminary data.</text>
</comment>
<evidence type="ECO:0000256" key="1">
    <source>
        <dbReference type="SAM" id="Coils"/>
    </source>
</evidence>
<sequence>MLNTRKKKMESKQITEKRIAELEELLNSAEGRAALEERCYQIIHSKMAPVLLLDTPEGLLYGVRDVEQLLGLSMPKQRVRRLLDKEAVTLRAVLQPDNLKCPQLRAFIDKDGVRALIAAATHLSEDQQGAYGGWLLRIAPMLVRSAREVA</sequence>
<accession>A0ABT5UPR2</accession>
<evidence type="ECO:0000313" key="2">
    <source>
        <dbReference type="EMBL" id="MDE1470861.1"/>
    </source>
</evidence>